<dbReference type="EMBL" id="RSDW01000001">
    <property type="protein sequence ID" value="RSL19033.1"/>
    <property type="molecule type" value="Genomic_DNA"/>
</dbReference>
<protein>
    <submittedName>
        <fullName evidence="2">Uncharacterized protein</fullName>
    </submittedName>
</protein>
<dbReference type="InterPro" id="IPR012341">
    <property type="entry name" value="6hp_glycosidase-like_sf"/>
</dbReference>
<evidence type="ECO:0000313" key="3">
    <source>
        <dbReference type="Proteomes" id="UP000269669"/>
    </source>
</evidence>
<comment type="caution">
    <text evidence="2">The sequence shown here is derived from an EMBL/GenBank/DDBJ whole genome shotgun (WGS) entry which is preliminary data.</text>
</comment>
<evidence type="ECO:0000256" key="1">
    <source>
        <dbReference type="SAM" id="SignalP"/>
    </source>
</evidence>
<dbReference type="InterPro" id="IPR008928">
    <property type="entry name" value="6-hairpin_glycosidase_sf"/>
</dbReference>
<evidence type="ECO:0000313" key="2">
    <source>
        <dbReference type="EMBL" id="RSL19033.1"/>
    </source>
</evidence>
<feature type="signal peptide" evidence="1">
    <location>
        <begin position="1"/>
        <end position="22"/>
    </location>
</feature>
<gene>
    <name evidence="2" type="ORF">EDE15_4646</name>
</gene>
<dbReference type="AlphaFoldDB" id="A0A428MQN7"/>
<organism evidence="2 3">
    <name type="scientific">Edaphobacter aggregans</name>
    <dbReference type="NCBI Taxonomy" id="570835"/>
    <lineage>
        <taxon>Bacteria</taxon>
        <taxon>Pseudomonadati</taxon>
        <taxon>Acidobacteriota</taxon>
        <taxon>Terriglobia</taxon>
        <taxon>Terriglobales</taxon>
        <taxon>Acidobacteriaceae</taxon>
        <taxon>Edaphobacter</taxon>
    </lineage>
</organism>
<name>A0A428MQN7_9BACT</name>
<proteinExistence type="predicted"/>
<dbReference type="SUPFAM" id="SSF48208">
    <property type="entry name" value="Six-hairpin glycosidases"/>
    <property type="match status" value="1"/>
</dbReference>
<reference evidence="2 3" key="1">
    <citation type="submission" date="2018-12" db="EMBL/GenBank/DDBJ databases">
        <title>Sequencing of bacterial isolates from soil warming experiment in Harvard Forest, Massachusetts, USA.</title>
        <authorList>
            <person name="Deangelis K."/>
        </authorList>
    </citation>
    <scope>NUCLEOTIDE SEQUENCE [LARGE SCALE GENOMIC DNA]</scope>
    <source>
        <strain evidence="2 3">EB153</strain>
    </source>
</reference>
<dbReference type="Gene3D" id="1.50.10.10">
    <property type="match status" value="1"/>
</dbReference>
<dbReference type="Proteomes" id="UP000269669">
    <property type="component" value="Unassembled WGS sequence"/>
</dbReference>
<keyword evidence="1" id="KW-0732">Signal</keyword>
<feature type="chain" id="PRO_5019538627" evidence="1">
    <location>
        <begin position="23"/>
        <end position="490"/>
    </location>
</feature>
<dbReference type="GO" id="GO:0005975">
    <property type="term" value="P:carbohydrate metabolic process"/>
    <property type="evidence" value="ECO:0007669"/>
    <property type="project" value="InterPro"/>
</dbReference>
<keyword evidence="3" id="KW-1185">Reference proteome</keyword>
<accession>A0A428MQN7</accession>
<sequence>MARPLTKLLVVATLFVSLLAGAQQASHPTQLEFHSSSSSLDEIFRWARGQALAYVAPSSSSIGPWYEAALPGRNAFCMRDVSHQTEGATVLGLAAANRNMLGRFAASVDEKRDWAGYWEIDGEGRPSSADYVSDADFWFNLPANFDMLDAIVRMWRWTGDDTYRDDPRFREFFRRTVNDYVTRWQLQPEKILHRPRIANQRLESGKFVHSRGIPSYSEGPKDFIFGADLLAAEYRGLRSFQEIAVTPQDKALAVSAQSVADQIQQLLERIAWSQSQQHYLGVIRHDQSGFESGDAMTLYFGAAKNPDHLRGALDYISSPKYWQKINIEEESYTPLLLFRYGRTGPAYHILFDLSGREKPRREYPEVSYAVIAALVGGTMGVAPSRFSEPFDVQTLAQLPSAGDNASLLSLPFRKNLLDIKHTGSLSSSLSNRSGPALRWRAVFQGTVRQLKVNGKAVLASHDTLPGGMAVSWIAVTVPARATAIVSSMDK</sequence>